<dbReference type="Proteomes" id="UP001589532">
    <property type="component" value="Unassembled WGS sequence"/>
</dbReference>
<comment type="caution">
    <text evidence="2">The sequence shown here is derived from an EMBL/GenBank/DDBJ whole genome shotgun (WGS) entry which is preliminary data.</text>
</comment>
<sequence length="513" mass="55301">MTLRLNNSALVDLPSADRILFQSFGTGPEATPAFDRIHHAFEAHAKATPTATAVTHLGESMTYLELDRQADRLAASLAHRGVRPGDRVGLFMTRSIPMVVGILAILKVGAAYVPQDVRITPAVHLRHIIDTASIKVILTSSDSAPRIPSSDRHEVIAVDEVPRSGEWSPRVPGGSGDVAVVIFTSGTTGHPNGVNVTHANLCNILLNEPGSLGIGPGTRVAQILNIAFDMAVWEILGALSHGATLVIRGDDIEETVRDVDVVIATPGILGSLDASRCRNVKVVAVAGERCPQHLADTWSRFSAFHNACGPTEVTIVNTMQRYDPQRRVLTIGRPLPNTTVYILDQNGRPCPIGEIGEMWAGGACVTAGYLGNDVLTMQRYRPDPFHGGGHLMFRTRDLGRWTPDGELEHHGRTDDQVKVRGFRVELDAVTGALELTADCVRATTVLREGELIGFVSPASVDVEAARKAVEQTLPYYCVPSRIVAVDELPMTDRGKVDKNALPDLIDPLIEVVA</sequence>
<accession>A0ABV5S7J1</accession>
<gene>
    <name evidence="2" type="ORF">ACFFSA_31575</name>
</gene>
<proteinExistence type="predicted"/>
<feature type="domain" description="AMP-dependent synthetase/ligase" evidence="1">
    <location>
        <begin position="41"/>
        <end position="370"/>
    </location>
</feature>
<dbReference type="RefSeq" id="WP_344990422.1">
    <property type="nucleotide sequence ID" value="NZ_BAAAXV010000005.1"/>
</dbReference>
<dbReference type="InterPro" id="IPR042099">
    <property type="entry name" value="ANL_N_sf"/>
</dbReference>
<dbReference type="NCBIfam" id="TIGR01733">
    <property type="entry name" value="AA-adenyl-dom"/>
    <property type="match status" value="1"/>
</dbReference>
<evidence type="ECO:0000313" key="3">
    <source>
        <dbReference type="Proteomes" id="UP001589532"/>
    </source>
</evidence>
<name>A0ABV5S7J1_9ACTN</name>
<dbReference type="InterPro" id="IPR045851">
    <property type="entry name" value="AMP-bd_C_sf"/>
</dbReference>
<dbReference type="Gene3D" id="3.40.50.12780">
    <property type="entry name" value="N-terminal domain of ligase-like"/>
    <property type="match status" value="1"/>
</dbReference>
<evidence type="ECO:0000313" key="2">
    <source>
        <dbReference type="EMBL" id="MFB9627645.1"/>
    </source>
</evidence>
<dbReference type="Pfam" id="PF00501">
    <property type="entry name" value="AMP-binding"/>
    <property type="match status" value="1"/>
</dbReference>
<dbReference type="EMBL" id="JBHMBW010000036">
    <property type="protein sequence ID" value="MFB9627645.1"/>
    <property type="molecule type" value="Genomic_DNA"/>
</dbReference>
<dbReference type="SUPFAM" id="SSF56801">
    <property type="entry name" value="Acetyl-CoA synthetase-like"/>
    <property type="match status" value="1"/>
</dbReference>
<dbReference type="Gene3D" id="3.30.300.30">
    <property type="match status" value="1"/>
</dbReference>
<evidence type="ECO:0000259" key="1">
    <source>
        <dbReference type="Pfam" id="PF00501"/>
    </source>
</evidence>
<dbReference type="PANTHER" id="PTHR45527:SF1">
    <property type="entry name" value="FATTY ACID SYNTHASE"/>
    <property type="match status" value="1"/>
</dbReference>
<keyword evidence="3" id="KW-1185">Reference proteome</keyword>
<dbReference type="InterPro" id="IPR010071">
    <property type="entry name" value="AA_adenyl_dom"/>
</dbReference>
<reference evidence="2 3" key="1">
    <citation type="submission" date="2024-09" db="EMBL/GenBank/DDBJ databases">
        <authorList>
            <person name="Sun Q."/>
            <person name="Mori K."/>
        </authorList>
    </citation>
    <scope>NUCLEOTIDE SEQUENCE [LARGE SCALE GENOMIC DNA]</scope>
    <source>
        <strain evidence="2 3">JCM 3143</strain>
    </source>
</reference>
<organism evidence="2 3">
    <name type="scientific">Nonomuraea helvata</name>
    <dbReference type="NCBI Taxonomy" id="37484"/>
    <lineage>
        <taxon>Bacteria</taxon>
        <taxon>Bacillati</taxon>
        <taxon>Actinomycetota</taxon>
        <taxon>Actinomycetes</taxon>
        <taxon>Streptosporangiales</taxon>
        <taxon>Streptosporangiaceae</taxon>
        <taxon>Nonomuraea</taxon>
    </lineage>
</organism>
<dbReference type="InterPro" id="IPR000873">
    <property type="entry name" value="AMP-dep_synth/lig_dom"/>
</dbReference>
<dbReference type="PANTHER" id="PTHR45527">
    <property type="entry name" value="NONRIBOSOMAL PEPTIDE SYNTHETASE"/>
    <property type="match status" value="1"/>
</dbReference>
<protein>
    <submittedName>
        <fullName evidence="2">Amino acid adenylation domain-containing protein</fullName>
    </submittedName>
</protein>